<dbReference type="SUPFAM" id="SSF53613">
    <property type="entry name" value="Ribokinase-like"/>
    <property type="match status" value="1"/>
</dbReference>
<proteinExistence type="predicted"/>
<dbReference type="InterPro" id="IPR013749">
    <property type="entry name" value="PM/HMP-P_kinase-1"/>
</dbReference>
<keyword evidence="3" id="KW-0418">Kinase</keyword>
<dbReference type="OrthoDB" id="10028886at2759"/>
<keyword evidence="4" id="KW-0067">ATP-binding</keyword>
<sequence>MTTMLLPDSMARALWTQAELKAFQCLYHPFVVRLANGTLAKDEFQAFLLQDAYYLHGFAKAFAYAVTKCASPEHSLAIIRLMGGIEEELRTHSAFLQSFGIELFQVQETTVAPATRHYVDFLLSTAKNSSSVVEILTAMTPCMRLYSFIGKAIDAAAIKTLEGVENPYQRWINAYCTDEFEKAAEVTETLLDELAAFENVSYETLVPLYNRAMELELRFFEEYSPLARASPLSLHSYPLEIHVDLDDASWKDQEITPVLRVKAAMEWTLSSHERDLDALWNLPPGAYHVFIDRQDEAHLVSITSLSSPRSSTEYSPLLSVFAASQSVVNPVHTQKRAELVTFLKSLAASASFTWYSTPSSIAHAAHRVPRVLTIAGSDSGGGAGIQADIKTCTTLGVFSTTALTAVTVQNTHGVHGIHAIPLNDLADQITCVLDDIGTDVVKTGMLFNEEIIEKVATLLETRQLPLVVDPVMVATSGHRLLKAAAHESMVERLFPLATIITPNIPEASALLEDRVIDSVDAMHGAAQALAAFGSRFVLVKGGHLSDPPGNCVHDVLYDAERDEFHVIKNKKLKTRNTHGTGCTLAAAIAAYYAKSPDMVRAVKAAIAYLHGLLESSQSLTLGGGASGPMLHTAA</sequence>
<dbReference type="GO" id="GO:0008902">
    <property type="term" value="F:hydroxymethylpyrimidine kinase activity"/>
    <property type="evidence" value="ECO:0007669"/>
    <property type="project" value="TreeGrafter"/>
</dbReference>
<dbReference type="Gene3D" id="1.20.910.10">
    <property type="entry name" value="Heme oxygenase-like"/>
    <property type="match status" value="1"/>
</dbReference>
<evidence type="ECO:0000256" key="3">
    <source>
        <dbReference type="ARBA" id="ARBA00022777"/>
    </source>
</evidence>
<evidence type="ECO:0000256" key="2">
    <source>
        <dbReference type="ARBA" id="ARBA00022741"/>
    </source>
</evidence>
<evidence type="ECO:0000259" key="6">
    <source>
        <dbReference type="Pfam" id="PF08543"/>
    </source>
</evidence>
<feature type="domain" description="Pyridoxamine kinase/Phosphomethylpyrimidine kinase" evidence="6">
    <location>
        <begin position="378"/>
        <end position="624"/>
    </location>
</feature>
<keyword evidence="1" id="KW-0808">Transferase</keyword>
<dbReference type="GO" id="GO:0005829">
    <property type="term" value="C:cytosol"/>
    <property type="evidence" value="ECO:0007669"/>
    <property type="project" value="TreeGrafter"/>
</dbReference>
<evidence type="ECO:0000259" key="5">
    <source>
        <dbReference type="Pfam" id="PF03070"/>
    </source>
</evidence>
<dbReference type="GO" id="GO:0009228">
    <property type="term" value="P:thiamine biosynthetic process"/>
    <property type="evidence" value="ECO:0007669"/>
    <property type="project" value="InterPro"/>
</dbReference>
<dbReference type="Pfam" id="PF08543">
    <property type="entry name" value="Phos_pyr_kin"/>
    <property type="match status" value="1"/>
</dbReference>
<dbReference type="Gene3D" id="3.40.1190.20">
    <property type="match status" value="1"/>
</dbReference>
<evidence type="ECO:0000256" key="1">
    <source>
        <dbReference type="ARBA" id="ARBA00022679"/>
    </source>
</evidence>
<feature type="domain" description="Thiaminase-2/PQQC" evidence="5">
    <location>
        <begin position="16"/>
        <end position="220"/>
    </location>
</feature>
<evidence type="ECO:0000313" key="7">
    <source>
        <dbReference type="EMBL" id="TMW68426.1"/>
    </source>
</evidence>
<protein>
    <recommendedName>
        <fullName evidence="9">Phosphomethylpyrimidine kinase</fullName>
    </recommendedName>
</protein>
<dbReference type="SUPFAM" id="SSF48613">
    <property type="entry name" value="Heme oxygenase-like"/>
    <property type="match status" value="1"/>
</dbReference>
<organism evidence="7 8">
    <name type="scientific">Pythium oligandrum</name>
    <name type="common">Mycoparasitic fungus</name>
    <dbReference type="NCBI Taxonomy" id="41045"/>
    <lineage>
        <taxon>Eukaryota</taxon>
        <taxon>Sar</taxon>
        <taxon>Stramenopiles</taxon>
        <taxon>Oomycota</taxon>
        <taxon>Peronosporomycetes</taxon>
        <taxon>Pythiales</taxon>
        <taxon>Pythiaceae</taxon>
        <taxon>Pythium</taxon>
    </lineage>
</organism>
<dbReference type="CDD" id="cd19368">
    <property type="entry name" value="TenA_C_AtTH2-like"/>
    <property type="match status" value="1"/>
</dbReference>
<dbReference type="FunFam" id="3.40.1190.20:FF:000003">
    <property type="entry name" value="Phosphomethylpyrimidine kinase ThiD"/>
    <property type="match status" value="1"/>
</dbReference>
<dbReference type="CDD" id="cd01169">
    <property type="entry name" value="HMPP_kinase"/>
    <property type="match status" value="1"/>
</dbReference>
<dbReference type="InterPro" id="IPR016084">
    <property type="entry name" value="Haem_Oase-like_multi-hlx"/>
</dbReference>
<name>A0A8K1CTQ1_PYTOL</name>
<dbReference type="InterPro" id="IPR004305">
    <property type="entry name" value="Thiaminase-2/PQQC"/>
</dbReference>
<evidence type="ECO:0000313" key="8">
    <source>
        <dbReference type="Proteomes" id="UP000794436"/>
    </source>
</evidence>
<dbReference type="GO" id="GO:0005524">
    <property type="term" value="F:ATP binding"/>
    <property type="evidence" value="ECO:0007669"/>
    <property type="project" value="UniProtKB-KW"/>
</dbReference>
<dbReference type="PANTHER" id="PTHR20858">
    <property type="entry name" value="PHOSPHOMETHYLPYRIMIDINE KINASE"/>
    <property type="match status" value="1"/>
</dbReference>
<dbReference type="NCBIfam" id="TIGR00097">
    <property type="entry name" value="HMP-P_kinase"/>
    <property type="match status" value="1"/>
</dbReference>
<comment type="caution">
    <text evidence="7">The sequence shown here is derived from an EMBL/GenBank/DDBJ whole genome shotgun (WGS) entry which is preliminary data.</text>
</comment>
<dbReference type="InterPro" id="IPR004399">
    <property type="entry name" value="HMP/HMP-P_kinase_dom"/>
</dbReference>
<evidence type="ECO:0000256" key="4">
    <source>
        <dbReference type="ARBA" id="ARBA00022840"/>
    </source>
</evidence>
<gene>
    <name evidence="7" type="ORF">Poli38472_005894</name>
</gene>
<accession>A0A8K1CTQ1</accession>
<evidence type="ECO:0008006" key="9">
    <source>
        <dbReference type="Google" id="ProtNLM"/>
    </source>
</evidence>
<dbReference type="Proteomes" id="UP000794436">
    <property type="component" value="Unassembled WGS sequence"/>
</dbReference>
<dbReference type="EMBL" id="SPLM01000002">
    <property type="protein sequence ID" value="TMW68426.1"/>
    <property type="molecule type" value="Genomic_DNA"/>
</dbReference>
<dbReference type="Pfam" id="PF03070">
    <property type="entry name" value="TENA_THI-4"/>
    <property type="match status" value="1"/>
</dbReference>
<dbReference type="InterPro" id="IPR029056">
    <property type="entry name" value="Ribokinase-like"/>
</dbReference>
<keyword evidence="2" id="KW-0547">Nucleotide-binding</keyword>
<dbReference type="GO" id="GO:0008972">
    <property type="term" value="F:phosphomethylpyrimidine kinase activity"/>
    <property type="evidence" value="ECO:0007669"/>
    <property type="project" value="InterPro"/>
</dbReference>
<reference evidence="7" key="1">
    <citation type="submission" date="2019-03" db="EMBL/GenBank/DDBJ databases">
        <title>Long read genome sequence of the mycoparasitic Pythium oligandrum ATCC 38472 isolated from sugarbeet rhizosphere.</title>
        <authorList>
            <person name="Gaulin E."/>
        </authorList>
    </citation>
    <scope>NUCLEOTIDE SEQUENCE</scope>
    <source>
        <strain evidence="7">ATCC 38472_TT</strain>
    </source>
</reference>
<dbReference type="AlphaFoldDB" id="A0A8K1CTQ1"/>
<dbReference type="PANTHER" id="PTHR20858:SF17">
    <property type="entry name" value="HYDROXYMETHYLPYRIMIDINE_PHOSPHOMETHYLPYRIMIDINE KINASE THI20-RELATED"/>
    <property type="match status" value="1"/>
</dbReference>
<keyword evidence="8" id="KW-1185">Reference proteome</keyword>